<reference evidence="2 4" key="1">
    <citation type="submission" date="2016-06" db="EMBL/GenBank/DDBJ databases">
        <authorList>
            <person name="Kjaerup R.B."/>
            <person name="Dalgaard T.S."/>
            <person name="Juul-Madsen H.R."/>
        </authorList>
    </citation>
    <scope>NUCLEOTIDE SEQUENCE [LARGE SCALE GENOMIC DNA]</scope>
    <source>
        <strain evidence="2 4">DSM 43363</strain>
    </source>
</reference>
<evidence type="ECO:0000256" key="1">
    <source>
        <dbReference type="SAM" id="Phobius"/>
    </source>
</evidence>
<keyword evidence="1" id="KW-0812">Transmembrane</keyword>
<dbReference type="EMBL" id="CP109071">
    <property type="protein sequence ID" value="WSA35606.1"/>
    <property type="molecule type" value="Genomic_DNA"/>
</dbReference>
<proteinExistence type="predicted"/>
<evidence type="ECO:0008006" key="6">
    <source>
        <dbReference type="Google" id="ProtNLM"/>
    </source>
</evidence>
<accession>A0A1C6UKN6</accession>
<evidence type="ECO:0000313" key="3">
    <source>
        <dbReference type="EMBL" id="WSA35606.1"/>
    </source>
</evidence>
<organism evidence="2 4">
    <name type="scientific">Micromonospora peucetia</name>
    <dbReference type="NCBI Taxonomy" id="47871"/>
    <lineage>
        <taxon>Bacteria</taxon>
        <taxon>Bacillati</taxon>
        <taxon>Actinomycetota</taxon>
        <taxon>Actinomycetes</taxon>
        <taxon>Micromonosporales</taxon>
        <taxon>Micromonosporaceae</taxon>
        <taxon>Micromonospora</taxon>
    </lineage>
</organism>
<evidence type="ECO:0000313" key="2">
    <source>
        <dbReference type="EMBL" id="SCL54607.1"/>
    </source>
</evidence>
<dbReference type="EMBL" id="FMIC01000002">
    <property type="protein sequence ID" value="SCL54607.1"/>
    <property type="molecule type" value="Genomic_DNA"/>
</dbReference>
<sequence>MMLRAVIMFALATLGFGLVVLVSPAEPAWACSCALGPGEQDERADLIVVGAVTEVTGKAVRLAVESVEKGSAGQGATLRLRVSRNEASCGYDFHAGTRYRVNSAGGATGLCIGIRPLPGTPSAPAAVSMPATAAPAPAQLPGWWLMAGAMLAVIVAGLVAVALRLRRSNST</sequence>
<dbReference type="Proteomes" id="UP000199343">
    <property type="component" value="Unassembled WGS sequence"/>
</dbReference>
<reference evidence="3 5" key="2">
    <citation type="submission" date="2022-10" db="EMBL/GenBank/DDBJ databases">
        <title>The complete genomes of actinobacterial strains from the NBC collection.</title>
        <authorList>
            <person name="Joergensen T.S."/>
            <person name="Alvarez Arevalo M."/>
            <person name="Sterndorff E.B."/>
            <person name="Faurdal D."/>
            <person name="Vuksanovic O."/>
            <person name="Mourched A.-S."/>
            <person name="Charusanti P."/>
            <person name="Shaw S."/>
            <person name="Blin K."/>
            <person name="Weber T."/>
        </authorList>
    </citation>
    <scope>NUCLEOTIDE SEQUENCE [LARGE SCALE GENOMIC DNA]</scope>
    <source>
        <strain evidence="3 5">NBC 01809</strain>
    </source>
</reference>
<gene>
    <name evidence="2" type="ORF">GA0070608_1358</name>
    <name evidence="3" type="ORF">OIE14_09485</name>
</gene>
<keyword evidence="5" id="KW-1185">Reference proteome</keyword>
<dbReference type="AlphaFoldDB" id="A0A1C6UKN6"/>
<dbReference type="RefSeq" id="WP_091623494.1">
    <property type="nucleotide sequence ID" value="NZ_CP109071.1"/>
</dbReference>
<evidence type="ECO:0000313" key="4">
    <source>
        <dbReference type="Proteomes" id="UP000199343"/>
    </source>
</evidence>
<keyword evidence="1" id="KW-0472">Membrane</keyword>
<evidence type="ECO:0000313" key="5">
    <source>
        <dbReference type="Proteomes" id="UP001334804"/>
    </source>
</evidence>
<dbReference type="Proteomes" id="UP001334804">
    <property type="component" value="Chromosome"/>
</dbReference>
<dbReference type="OrthoDB" id="5195572at2"/>
<name>A0A1C6UKN6_9ACTN</name>
<feature type="transmembrane region" description="Helical" evidence="1">
    <location>
        <begin position="143"/>
        <end position="165"/>
    </location>
</feature>
<keyword evidence="1" id="KW-1133">Transmembrane helix</keyword>
<protein>
    <recommendedName>
        <fullName evidence="6">Tissue inhibitor of metalloproteinase</fullName>
    </recommendedName>
</protein>